<dbReference type="Pfam" id="PF01812">
    <property type="entry name" value="5-FTHF_cyc-lig"/>
    <property type="match status" value="1"/>
</dbReference>
<dbReference type="SUPFAM" id="SSF100950">
    <property type="entry name" value="NagB/RpiA/CoA transferase-like"/>
    <property type="match status" value="1"/>
</dbReference>
<dbReference type="NCBIfam" id="TIGR02727">
    <property type="entry name" value="MTHFS_bact"/>
    <property type="match status" value="1"/>
</dbReference>
<dbReference type="EMBL" id="BSOT01000005">
    <property type="protein sequence ID" value="GLR71033.1"/>
    <property type="molecule type" value="Genomic_DNA"/>
</dbReference>
<comment type="catalytic activity">
    <reaction evidence="5">
        <text>(6S)-5-formyl-5,6,7,8-tetrahydrofolate + ATP = (6R)-5,10-methenyltetrahydrofolate + ADP + phosphate</text>
        <dbReference type="Rhea" id="RHEA:10488"/>
        <dbReference type="ChEBI" id="CHEBI:30616"/>
        <dbReference type="ChEBI" id="CHEBI:43474"/>
        <dbReference type="ChEBI" id="CHEBI:57455"/>
        <dbReference type="ChEBI" id="CHEBI:57457"/>
        <dbReference type="ChEBI" id="CHEBI:456216"/>
        <dbReference type="EC" id="6.3.3.2"/>
    </reaction>
</comment>
<protein>
    <recommendedName>
        <fullName evidence="5">5-formyltetrahydrofolate cyclo-ligase</fullName>
        <ecNumber evidence="5">6.3.3.2</ecNumber>
    </recommendedName>
</protein>
<sequence>MQEPSTVQLRNSLRQTFRERRKALSVIEQSDAAKKLVQQCIDLKLFEHKKRVAVYLTNDGELSTLPLIEYLWSIDIEVYLPVLHPFCDGYLLFLRYTENSLMLANNFGILEPKLECHKICPVQALDVIFTPLVAFDDKGNRLGMGGGFYDRTLQAIHKENPVRLIGLAHDIQQTLALPIEVWDIPLPNIITPTRYFHFK</sequence>
<evidence type="ECO:0000256" key="4">
    <source>
        <dbReference type="PIRSR" id="PIRSR006806-1"/>
    </source>
</evidence>
<dbReference type="RefSeq" id="WP_284217332.1">
    <property type="nucleotide sequence ID" value="NZ_BSOT01000005.1"/>
</dbReference>
<reference evidence="6" key="1">
    <citation type="journal article" date="2014" name="Int. J. Syst. Evol. Microbiol.">
        <title>Complete genome sequence of Corynebacterium casei LMG S-19264T (=DSM 44701T), isolated from a smear-ripened cheese.</title>
        <authorList>
            <consortium name="US DOE Joint Genome Institute (JGI-PGF)"/>
            <person name="Walter F."/>
            <person name="Albersmeier A."/>
            <person name="Kalinowski J."/>
            <person name="Ruckert C."/>
        </authorList>
    </citation>
    <scope>NUCLEOTIDE SEQUENCE</scope>
    <source>
        <strain evidence="6">NBRC 110023</strain>
    </source>
</reference>
<dbReference type="InterPro" id="IPR002698">
    <property type="entry name" value="FTHF_cligase"/>
</dbReference>
<evidence type="ECO:0000313" key="6">
    <source>
        <dbReference type="EMBL" id="GLR71033.1"/>
    </source>
</evidence>
<feature type="binding site" evidence="4">
    <location>
        <position position="61"/>
    </location>
    <ligand>
        <name>substrate</name>
    </ligand>
</feature>
<dbReference type="EC" id="6.3.3.2" evidence="5"/>
<name>A0AA37T248_9ALTE</name>
<comment type="similarity">
    <text evidence="1 5">Belongs to the 5-formyltetrahydrofolate cyclo-ligase family.</text>
</comment>
<feature type="binding site" evidence="4">
    <location>
        <position position="56"/>
    </location>
    <ligand>
        <name>substrate</name>
    </ligand>
</feature>
<dbReference type="Proteomes" id="UP001156601">
    <property type="component" value="Unassembled WGS sequence"/>
</dbReference>
<dbReference type="AlphaFoldDB" id="A0AA37T248"/>
<evidence type="ECO:0000256" key="2">
    <source>
        <dbReference type="ARBA" id="ARBA00022741"/>
    </source>
</evidence>
<evidence type="ECO:0000313" key="7">
    <source>
        <dbReference type="Proteomes" id="UP001156601"/>
    </source>
</evidence>
<keyword evidence="5" id="KW-0479">Metal-binding</keyword>
<dbReference type="Gene3D" id="3.40.50.10420">
    <property type="entry name" value="NagB/RpiA/CoA transferase-like"/>
    <property type="match status" value="1"/>
</dbReference>
<organism evidence="6 7">
    <name type="scientific">Agaribacter marinus</name>
    <dbReference type="NCBI Taxonomy" id="1431249"/>
    <lineage>
        <taxon>Bacteria</taxon>
        <taxon>Pseudomonadati</taxon>
        <taxon>Pseudomonadota</taxon>
        <taxon>Gammaproteobacteria</taxon>
        <taxon>Alteromonadales</taxon>
        <taxon>Alteromonadaceae</taxon>
        <taxon>Agaribacter</taxon>
    </lineage>
</organism>
<evidence type="ECO:0000256" key="5">
    <source>
        <dbReference type="RuleBase" id="RU361279"/>
    </source>
</evidence>
<keyword evidence="2 4" id="KW-0547">Nucleotide-binding</keyword>
<dbReference type="GO" id="GO:0046872">
    <property type="term" value="F:metal ion binding"/>
    <property type="evidence" value="ECO:0007669"/>
    <property type="project" value="UniProtKB-KW"/>
</dbReference>
<comment type="cofactor">
    <cofactor evidence="5">
        <name>Mg(2+)</name>
        <dbReference type="ChEBI" id="CHEBI:18420"/>
    </cofactor>
</comment>
<dbReference type="GO" id="GO:0005524">
    <property type="term" value="F:ATP binding"/>
    <property type="evidence" value="ECO:0007669"/>
    <property type="project" value="UniProtKB-KW"/>
</dbReference>
<dbReference type="GO" id="GO:0030272">
    <property type="term" value="F:5-formyltetrahydrofolate cyclo-ligase activity"/>
    <property type="evidence" value="ECO:0007669"/>
    <property type="project" value="UniProtKB-EC"/>
</dbReference>
<comment type="caution">
    <text evidence="6">The sequence shown here is derived from an EMBL/GenBank/DDBJ whole genome shotgun (WGS) entry which is preliminary data.</text>
</comment>
<accession>A0AA37T248</accession>
<reference evidence="6" key="2">
    <citation type="submission" date="2023-01" db="EMBL/GenBank/DDBJ databases">
        <title>Draft genome sequence of Agaribacter marinus strain NBRC 110023.</title>
        <authorList>
            <person name="Sun Q."/>
            <person name="Mori K."/>
        </authorList>
    </citation>
    <scope>NUCLEOTIDE SEQUENCE</scope>
    <source>
        <strain evidence="6">NBRC 110023</strain>
    </source>
</reference>
<keyword evidence="3 4" id="KW-0067">ATP-binding</keyword>
<dbReference type="PANTHER" id="PTHR23407:SF1">
    <property type="entry name" value="5-FORMYLTETRAHYDROFOLATE CYCLO-LIGASE"/>
    <property type="match status" value="1"/>
</dbReference>
<gene>
    <name evidence="6" type="ORF">GCM10007852_19410</name>
</gene>
<dbReference type="InterPro" id="IPR037171">
    <property type="entry name" value="NagB/RpiA_transferase-like"/>
</dbReference>
<dbReference type="PANTHER" id="PTHR23407">
    <property type="entry name" value="ATPASE INHIBITOR/5-FORMYLTETRAHYDROFOLATE CYCLO-LIGASE"/>
    <property type="match status" value="1"/>
</dbReference>
<proteinExistence type="inferred from homology"/>
<dbReference type="GO" id="GO:0035999">
    <property type="term" value="P:tetrahydrofolate interconversion"/>
    <property type="evidence" value="ECO:0007669"/>
    <property type="project" value="TreeGrafter"/>
</dbReference>
<feature type="binding site" evidence="4">
    <location>
        <begin position="141"/>
        <end position="149"/>
    </location>
    <ligand>
        <name>ATP</name>
        <dbReference type="ChEBI" id="CHEBI:30616"/>
    </ligand>
</feature>
<keyword evidence="7" id="KW-1185">Reference proteome</keyword>
<dbReference type="GO" id="GO:0009396">
    <property type="term" value="P:folic acid-containing compound biosynthetic process"/>
    <property type="evidence" value="ECO:0007669"/>
    <property type="project" value="TreeGrafter"/>
</dbReference>
<evidence type="ECO:0000256" key="3">
    <source>
        <dbReference type="ARBA" id="ARBA00022840"/>
    </source>
</evidence>
<dbReference type="PIRSF" id="PIRSF006806">
    <property type="entry name" value="FTHF_cligase"/>
    <property type="match status" value="1"/>
</dbReference>
<feature type="binding site" evidence="4">
    <location>
        <begin position="10"/>
        <end position="14"/>
    </location>
    <ligand>
        <name>ATP</name>
        <dbReference type="ChEBI" id="CHEBI:30616"/>
    </ligand>
</feature>
<keyword evidence="5" id="KW-0460">Magnesium</keyword>
<evidence type="ECO:0000256" key="1">
    <source>
        <dbReference type="ARBA" id="ARBA00010638"/>
    </source>
</evidence>
<dbReference type="InterPro" id="IPR024185">
    <property type="entry name" value="FTHF_cligase-like_sf"/>
</dbReference>